<evidence type="ECO:0000313" key="3">
    <source>
        <dbReference type="Proteomes" id="UP000231474"/>
    </source>
</evidence>
<sequence>MAGVLGINLLPGKKPTLEEKRVSKKIRTWGTVILAGYVIFVAGIFIFGATLSFQRNQVKGKVTALEQQIKSEQKKESLELALKGRIGEVGKIIKGRANYASLITKILSLAPSGTSFQELDFSKGKVSLSGEATNALVIADFLEKLKKETDFSWVYLNSLSRTKTGGYSFSLEIAF</sequence>
<dbReference type="AlphaFoldDB" id="A0A2M8L321"/>
<keyword evidence="1" id="KW-0472">Membrane</keyword>
<proteinExistence type="predicted"/>
<keyword evidence="1" id="KW-0812">Transmembrane</keyword>
<dbReference type="Pfam" id="PF05137">
    <property type="entry name" value="PilN"/>
    <property type="match status" value="1"/>
</dbReference>
<evidence type="ECO:0000313" key="2">
    <source>
        <dbReference type="EMBL" id="PJE67288.1"/>
    </source>
</evidence>
<dbReference type="Proteomes" id="UP000231474">
    <property type="component" value="Unassembled WGS sequence"/>
</dbReference>
<organism evidence="2 3">
    <name type="scientific">Candidatus Shapirobacteria bacterium CG10_big_fil_rev_8_21_14_0_10_40_9</name>
    <dbReference type="NCBI Taxonomy" id="1974888"/>
    <lineage>
        <taxon>Bacteria</taxon>
        <taxon>Candidatus Shapironibacteriota</taxon>
    </lineage>
</organism>
<dbReference type="EMBL" id="PFEK01000064">
    <property type="protein sequence ID" value="PJE67288.1"/>
    <property type="molecule type" value="Genomic_DNA"/>
</dbReference>
<reference evidence="3" key="1">
    <citation type="submission" date="2017-09" db="EMBL/GenBank/DDBJ databases">
        <title>Depth-based differentiation of microbial function through sediment-hosted aquifers and enrichment of novel symbionts in the deep terrestrial subsurface.</title>
        <authorList>
            <person name="Probst A.J."/>
            <person name="Ladd B."/>
            <person name="Jarett J.K."/>
            <person name="Geller-Mcgrath D.E."/>
            <person name="Sieber C.M.K."/>
            <person name="Emerson J.B."/>
            <person name="Anantharaman K."/>
            <person name="Thomas B.C."/>
            <person name="Malmstrom R."/>
            <person name="Stieglmeier M."/>
            <person name="Klingl A."/>
            <person name="Woyke T."/>
            <person name="Ryan C.M."/>
            <person name="Banfield J.F."/>
        </authorList>
    </citation>
    <scope>NUCLEOTIDE SEQUENCE [LARGE SCALE GENOMIC DNA]</scope>
</reference>
<evidence type="ECO:0000256" key="1">
    <source>
        <dbReference type="SAM" id="Phobius"/>
    </source>
</evidence>
<gene>
    <name evidence="2" type="ORF">COU95_03205</name>
</gene>
<dbReference type="PANTHER" id="PTHR40278">
    <property type="entry name" value="DNA UTILIZATION PROTEIN HOFN"/>
    <property type="match status" value="1"/>
</dbReference>
<protein>
    <recommendedName>
        <fullName evidence="4">Fimbrial assembly protein</fullName>
    </recommendedName>
</protein>
<feature type="transmembrane region" description="Helical" evidence="1">
    <location>
        <begin position="29"/>
        <end position="51"/>
    </location>
</feature>
<comment type="caution">
    <text evidence="2">The sequence shown here is derived from an EMBL/GenBank/DDBJ whole genome shotgun (WGS) entry which is preliminary data.</text>
</comment>
<name>A0A2M8L321_9BACT</name>
<dbReference type="PANTHER" id="PTHR40278:SF1">
    <property type="entry name" value="DNA UTILIZATION PROTEIN HOFN"/>
    <property type="match status" value="1"/>
</dbReference>
<dbReference type="InterPro" id="IPR007813">
    <property type="entry name" value="PilN"/>
</dbReference>
<keyword evidence="1" id="KW-1133">Transmembrane helix</keyword>
<dbReference type="InterPro" id="IPR052534">
    <property type="entry name" value="Extracell_DNA_Util/SecSys_Comp"/>
</dbReference>
<evidence type="ECO:0008006" key="4">
    <source>
        <dbReference type="Google" id="ProtNLM"/>
    </source>
</evidence>
<accession>A0A2M8L321</accession>